<feature type="transmembrane region" description="Helical" evidence="2">
    <location>
        <begin position="169"/>
        <end position="200"/>
    </location>
</feature>
<evidence type="ECO:0000313" key="4">
    <source>
        <dbReference type="Proteomes" id="UP000663671"/>
    </source>
</evidence>
<dbReference type="OrthoDB" id="10663766at2759"/>
<evidence type="ECO:0000256" key="2">
    <source>
        <dbReference type="SAM" id="Phobius"/>
    </source>
</evidence>
<name>A0A8A1MKG7_AJECA</name>
<sequence>MTSKSNQISTSSRDPGGLAGKLTGPSITSKLTLGCRIGPRFDWPAAGDKCRARHPQALARWPRLGGARWSSGAGGAVAVAHRRPWSLEWLDHGAGPRTRGRAGCWYGTGAYRLPQTTYRKPQTTDGVSQPGGTVGEEEGIAARLGLVSYGTNAVTLGVSGQCWRCQAEFCWAIVGLVILVILLPLQPIALPLLFVGFGLWNSIWFSSPPLISHSLDKDHGVGLTSSILLVLLTTKAVRKEENHYIPKAKFVDDVIVIRCTWTTPSVETDKL</sequence>
<dbReference type="VEuPathDB" id="FungiDB:I7I51_06456"/>
<feature type="region of interest" description="Disordered" evidence="1">
    <location>
        <begin position="1"/>
        <end position="23"/>
    </location>
</feature>
<accession>A0A8A1MKG7</accession>
<evidence type="ECO:0000313" key="3">
    <source>
        <dbReference type="EMBL" id="QSS65610.1"/>
    </source>
</evidence>
<dbReference type="AlphaFoldDB" id="A0A8A1MKG7"/>
<proteinExistence type="predicted"/>
<dbReference type="Proteomes" id="UP000663671">
    <property type="component" value="Chromosome 3"/>
</dbReference>
<dbReference type="EMBL" id="CP069115">
    <property type="protein sequence ID" value="QSS65610.1"/>
    <property type="molecule type" value="Genomic_DNA"/>
</dbReference>
<feature type="compositionally biased region" description="Polar residues" evidence="1">
    <location>
        <begin position="1"/>
        <end position="13"/>
    </location>
</feature>
<evidence type="ECO:0000256" key="1">
    <source>
        <dbReference type="SAM" id="MobiDB-lite"/>
    </source>
</evidence>
<keyword evidence="2" id="KW-1133">Transmembrane helix</keyword>
<keyword evidence="2" id="KW-0472">Membrane</keyword>
<gene>
    <name evidence="3" type="ORF">I7I51_06456</name>
</gene>
<organism evidence="3 4">
    <name type="scientific">Ajellomyces capsulatus</name>
    <name type="common">Darling's disease fungus</name>
    <name type="synonym">Histoplasma capsulatum</name>
    <dbReference type="NCBI Taxonomy" id="5037"/>
    <lineage>
        <taxon>Eukaryota</taxon>
        <taxon>Fungi</taxon>
        <taxon>Dikarya</taxon>
        <taxon>Ascomycota</taxon>
        <taxon>Pezizomycotina</taxon>
        <taxon>Eurotiomycetes</taxon>
        <taxon>Eurotiomycetidae</taxon>
        <taxon>Onygenales</taxon>
        <taxon>Ajellomycetaceae</taxon>
        <taxon>Histoplasma</taxon>
    </lineage>
</organism>
<reference evidence="3" key="1">
    <citation type="submission" date="2021-01" db="EMBL/GenBank/DDBJ databases">
        <title>Chromosome-level genome assembly of a human fungal pathogen reveals clustering of transcriptionally co-regulated genes.</title>
        <authorList>
            <person name="Voorhies M."/>
            <person name="Cohen S."/>
            <person name="Shea T.P."/>
            <person name="Petrus S."/>
            <person name="Munoz J.F."/>
            <person name="Poplawski S."/>
            <person name="Goldman W.E."/>
            <person name="Michael T."/>
            <person name="Cuomo C.A."/>
            <person name="Sil A."/>
            <person name="Beyhan S."/>
        </authorList>
    </citation>
    <scope>NUCLEOTIDE SEQUENCE</scope>
    <source>
        <strain evidence="3">WU24</strain>
    </source>
</reference>
<keyword evidence="2" id="KW-0812">Transmembrane</keyword>
<protein>
    <submittedName>
        <fullName evidence="3">Uncharacterized protein</fullName>
    </submittedName>
</protein>